<name>A0AAE0AWQ8_9ROSI</name>
<evidence type="ECO:0000256" key="1">
    <source>
        <dbReference type="ARBA" id="ARBA00005762"/>
    </source>
</evidence>
<evidence type="ECO:0000259" key="11">
    <source>
        <dbReference type="Pfam" id="PF26253"/>
    </source>
</evidence>
<dbReference type="GO" id="GO:0031380">
    <property type="term" value="C:nuclear RNA-directed RNA polymerase complex"/>
    <property type="evidence" value="ECO:0007669"/>
    <property type="project" value="TreeGrafter"/>
</dbReference>
<dbReference type="InterPro" id="IPR058752">
    <property type="entry name" value="RDRP_C_head"/>
</dbReference>
<feature type="domain" description="RDRP C-terminal head" evidence="11">
    <location>
        <begin position="172"/>
        <end position="257"/>
    </location>
</feature>
<comment type="function">
    <text evidence="8">Probably involved in the RNA silencing pathway and required for the generation of small interfering RNAs (siRNAs).</text>
</comment>
<keyword evidence="6 8" id="KW-0943">RNA-mediated gene silencing</keyword>
<keyword evidence="4 8" id="KW-0548">Nucleotidyltransferase</keyword>
<sequence length="273" mass="31089">MALLFRILVWHCYTVSRPHLSECSDGDLDGDIYFISWDKDLIPCETKPPMDYAGGRPRNPTIFVDYMINDTLGAISTVHLVHADRDPEKARSPKCLELAALHSMAVDFRKTGAPAVMPLALRPKDFPDFMERYEKDTYKSLGVLGKLYRATLASVKQTRSNTVDPTEIAEASYDHDLVVNGFEAFLELAERHKDMYEDSALMHYYGAETEVEMLTGNLQSKPGYLQRDNIKYKDVKDWMLVSLKKAQKEAKEWLRAAAAMEMSSKSWPRHGIT</sequence>
<comment type="catalytic activity">
    <reaction evidence="7 8">
        <text>RNA(n) + a ribonucleoside 5'-triphosphate = RNA(n+1) + diphosphate</text>
        <dbReference type="Rhea" id="RHEA:21248"/>
        <dbReference type="Rhea" id="RHEA-COMP:14527"/>
        <dbReference type="Rhea" id="RHEA-COMP:17342"/>
        <dbReference type="ChEBI" id="CHEBI:33019"/>
        <dbReference type="ChEBI" id="CHEBI:61557"/>
        <dbReference type="ChEBI" id="CHEBI:140395"/>
        <dbReference type="EC" id="2.7.7.48"/>
    </reaction>
</comment>
<evidence type="ECO:0000313" key="13">
    <source>
        <dbReference type="Proteomes" id="UP001281410"/>
    </source>
</evidence>
<evidence type="ECO:0000256" key="8">
    <source>
        <dbReference type="RuleBase" id="RU363098"/>
    </source>
</evidence>
<gene>
    <name evidence="12" type="ORF">Dsin_005538</name>
</gene>
<dbReference type="PANTHER" id="PTHR23079:SF5">
    <property type="entry name" value="RNA-DEPENDENT RNA POLYMERASE 2"/>
    <property type="match status" value="1"/>
</dbReference>
<evidence type="ECO:0000256" key="2">
    <source>
        <dbReference type="ARBA" id="ARBA00022484"/>
    </source>
</evidence>
<evidence type="ECO:0000256" key="7">
    <source>
        <dbReference type="ARBA" id="ARBA00048744"/>
    </source>
</evidence>
<accession>A0AAE0AWQ8</accession>
<keyword evidence="13" id="KW-1185">Reference proteome</keyword>
<evidence type="ECO:0000256" key="5">
    <source>
        <dbReference type="ARBA" id="ARBA00022884"/>
    </source>
</evidence>
<feature type="chain" id="PRO_5042041081" description="RNA-dependent RNA polymerase" evidence="9">
    <location>
        <begin position="24"/>
        <end position="273"/>
    </location>
</feature>
<dbReference type="Proteomes" id="UP001281410">
    <property type="component" value="Unassembled WGS sequence"/>
</dbReference>
<dbReference type="Pfam" id="PF26253">
    <property type="entry name" value="RdRP_head"/>
    <property type="match status" value="1"/>
</dbReference>
<protein>
    <recommendedName>
        <fullName evidence="8">RNA-dependent RNA polymerase</fullName>
        <ecNumber evidence="8">2.7.7.48</ecNumber>
    </recommendedName>
</protein>
<keyword evidence="5 8" id="KW-0694">RNA-binding</keyword>
<evidence type="ECO:0000313" key="12">
    <source>
        <dbReference type="EMBL" id="KAK3225676.1"/>
    </source>
</evidence>
<dbReference type="InterPro" id="IPR007855">
    <property type="entry name" value="RDRP"/>
</dbReference>
<dbReference type="PANTHER" id="PTHR23079">
    <property type="entry name" value="RNA-DEPENDENT RNA POLYMERASE"/>
    <property type="match status" value="1"/>
</dbReference>
<feature type="signal peptide" evidence="9">
    <location>
        <begin position="1"/>
        <end position="23"/>
    </location>
</feature>
<evidence type="ECO:0000256" key="6">
    <source>
        <dbReference type="ARBA" id="ARBA00023158"/>
    </source>
</evidence>
<dbReference type="GO" id="GO:0003968">
    <property type="term" value="F:RNA-directed RNA polymerase activity"/>
    <property type="evidence" value="ECO:0007669"/>
    <property type="project" value="UniProtKB-KW"/>
</dbReference>
<evidence type="ECO:0000256" key="4">
    <source>
        <dbReference type="ARBA" id="ARBA00022695"/>
    </source>
</evidence>
<reference evidence="12" key="1">
    <citation type="journal article" date="2023" name="Plant J.">
        <title>Genome sequences and population genomics provide insights into the demographic history, inbreeding, and mutation load of two 'living fossil' tree species of Dipteronia.</title>
        <authorList>
            <person name="Feng Y."/>
            <person name="Comes H.P."/>
            <person name="Chen J."/>
            <person name="Zhu S."/>
            <person name="Lu R."/>
            <person name="Zhang X."/>
            <person name="Li P."/>
            <person name="Qiu J."/>
            <person name="Olsen K.M."/>
            <person name="Qiu Y."/>
        </authorList>
    </citation>
    <scope>NUCLEOTIDE SEQUENCE</scope>
    <source>
        <strain evidence="12">NBL</strain>
    </source>
</reference>
<dbReference type="EC" id="2.7.7.48" evidence="8"/>
<comment type="similarity">
    <text evidence="1 8">Belongs to the RdRP family.</text>
</comment>
<dbReference type="GO" id="GO:0030422">
    <property type="term" value="P:siRNA processing"/>
    <property type="evidence" value="ECO:0007669"/>
    <property type="project" value="TreeGrafter"/>
</dbReference>
<evidence type="ECO:0000256" key="9">
    <source>
        <dbReference type="SAM" id="SignalP"/>
    </source>
</evidence>
<evidence type="ECO:0000259" key="10">
    <source>
        <dbReference type="Pfam" id="PF05183"/>
    </source>
</evidence>
<dbReference type="Pfam" id="PF05183">
    <property type="entry name" value="RdRP"/>
    <property type="match status" value="1"/>
</dbReference>
<dbReference type="EMBL" id="JANJYJ010000002">
    <property type="protein sequence ID" value="KAK3225676.1"/>
    <property type="molecule type" value="Genomic_DNA"/>
</dbReference>
<dbReference type="GO" id="GO:0003723">
    <property type="term" value="F:RNA binding"/>
    <property type="evidence" value="ECO:0007669"/>
    <property type="project" value="UniProtKB-KW"/>
</dbReference>
<evidence type="ECO:0000256" key="3">
    <source>
        <dbReference type="ARBA" id="ARBA00022679"/>
    </source>
</evidence>
<keyword evidence="9" id="KW-0732">Signal</keyword>
<dbReference type="InterPro" id="IPR057596">
    <property type="entry name" value="RDRP_core"/>
</dbReference>
<keyword evidence="2 8" id="KW-0696">RNA-directed RNA polymerase</keyword>
<proteinExistence type="inferred from homology"/>
<keyword evidence="3 8" id="KW-0808">Transferase</keyword>
<comment type="caution">
    <text evidence="12">The sequence shown here is derived from an EMBL/GenBank/DDBJ whole genome shotgun (WGS) entry which is preliminary data.</text>
</comment>
<dbReference type="AlphaFoldDB" id="A0AAE0AWQ8"/>
<organism evidence="12 13">
    <name type="scientific">Dipteronia sinensis</name>
    <dbReference type="NCBI Taxonomy" id="43782"/>
    <lineage>
        <taxon>Eukaryota</taxon>
        <taxon>Viridiplantae</taxon>
        <taxon>Streptophyta</taxon>
        <taxon>Embryophyta</taxon>
        <taxon>Tracheophyta</taxon>
        <taxon>Spermatophyta</taxon>
        <taxon>Magnoliopsida</taxon>
        <taxon>eudicotyledons</taxon>
        <taxon>Gunneridae</taxon>
        <taxon>Pentapetalae</taxon>
        <taxon>rosids</taxon>
        <taxon>malvids</taxon>
        <taxon>Sapindales</taxon>
        <taxon>Sapindaceae</taxon>
        <taxon>Hippocastanoideae</taxon>
        <taxon>Acereae</taxon>
        <taxon>Dipteronia</taxon>
    </lineage>
</organism>
<feature type="domain" description="RDRP core" evidence="10">
    <location>
        <begin position="16"/>
        <end position="150"/>
    </location>
</feature>